<evidence type="ECO:0000313" key="13">
    <source>
        <dbReference type="Proteomes" id="UP000289886"/>
    </source>
</evidence>
<comment type="caution">
    <text evidence="12">The sequence shown here is derived from an EMBL/GenBank/DDBJ whole genome shotgun (WGS) entry which is preliminary data.</text>
</comment>
<evidence type="ECO:0000259" key="11">
    <source>
        <dbReference type="PROSITE" id="PS50071"/>
    </source>
</evidence>
<dbReference type="EMBL" id="SCEB01214210">
    <property type="protein sequence ID" value="RXM36583.1"/>
    <property type="molecule type" value="Genomic_DNA"/>
</dbReference>
<dbReference type="InterPro" id="IPR001356">
    <property type="entry name" value="HD"/>
</dbReference>
<evidence type="ECO:0000256" key="9">
    <source>
        <dbReference type="PROSITE-ProRule" id="PRU00108"/>
    </source>
</evidence>
<dbReference type="AlphaFoldDB" id="A0A444UN50"/>
<dbReference type="GO" id="GO:0000978">
    <property type="term" value="F:RNA polymerase II cis-regulatory region sequence-specific DNA binding"/>
    <property type="evidence" value="ECO:0007669"/>
    <property type="project" value="TreeGrafter"/>
</dbReference>
<evidence type="ECO:0000256" key="10">
    <source>
        <dbReference type="RuleBase" id="RU000682"/>
    </source>
</evidence>
<evidence type="ECO:0000256" key="3">
    <source>
        <dbReference type="ARBA" id="ARBA00022491"/>
    </source>
</evidence>
<evidence type="ECO:0000256" key="5">
    <source>
        <dbReference type="ARBA" id="ARBA00023125"/>
    </source>
</evidence>
<evidence type="ECO:0000256" key="4">
    <source>
        <dbReference type="ARBA" id="ARBA00023015"/>
    </source>
</evidence>
<keyword evidence="3" id="KW-0678">Repressor</keyword>
<reference evidence="12 13" key="1">
    <citation type="submission" date="2019-01" db="EMBL/GenBank/DDBJ databases">
        <title>Draft Genome and Complete Hox-Cluster Characterization of the Sterlet Sturgeon (Acipenser ruthenus).</title>
        <authorList>
            <person name="Wei Q."/>
        </authorList>
    </citation>
    <scope>NUCLEOTIDE SEQUENCE [LARGE SCALE GENOMIC DNA]</scope>
    <source>
        <strain evidence="12">WHYD16114868_AA</strain>
        <tissue evidence="12">Blood</tissue>
    </source>
</reference>
<evidence type="ECO:0000256" key="1">
    <source>
        <dbReference type="ARBA" id="ARBA00004123"/>
    </source>
</evidence>
<dbReference type="PROSITE" id="PS50071">
    <property type="entry name" value="HOMEOBOX_2"/>
    <property type="match status" value="2"/>
</dbReference>
<dbReference type="Proteomes" id="UP000289886">
    <property type="component" value="Unassembled WGS sequence"/>
</dbReference>
<organism evidence="12 13">
    <name type="scientific">Acipenser ruthenus</name>
    <name type="common">Sterlet sturgeon</name>
    <dbReference type="NCBI Taxonomy" id="7906"/>
    <lineage>
        <taxon>Eukaryota</taxon>
        <taxon>Metazoa</taxon>
        <taxon>Chordata</taxon>
        <taxon>Craniata</taxon>
        <taxon>Vertebrata</taxon>
        <taxon>Euteleostomi</taxon>
        <taxon>Actinopterygii</taxon>
        <taxon>Chondrostei</taxon>
        <taxon>Acipenseriformes</taxon>
        <taxon>Acipenseridae</taxon>
        <taxon>Acipenser</taxon>
    </lineage>
</organism>
<protein>
    <submittedName>
        <fullName evidence="12">Homeobox protein not2</fullName>
    </submittedName>
</protein>
<dbReference type="Gene3D" id="1.10.10.60">
    <property type="entry name" value="Homeodomain-like"/>
    <property type="match status" value="2"/>
</dbReference>
<evidence type="ECO:0000256" key="2">
    <source>
        <dbReference type="ARBA" id="ARBA00022473"/>
    </source>
</evidence>
<dbReference type="SMART" id="SM00389">
    <property type="entry name" value="HOX"/>
    <property type="match status" value="2"/>
</dbReference>
<keyword evidence="8 9" id="KW-0539">Nucleus</keyword>
<dbReference type="InterPro" id="IPR050877">
    <property type="entry name" value="EMX-VAX-Noto_Homeobox_TFs"/>
</dbReference>
<dbReference type="SUPFAM" id="SSF46689">
    <property type="entry name" value="Homeodomain-like"/>
    <property type="match status" value="2"/>
</dbReference>
<dbReference type="GO" id="GO:0007417">
    <property type="term" value="P:central nervous system development"/>
    <property type="evidence" value="ECO:0007669"/>
    <property type="project" value="TreeGrafter"/>
</dbReference>
<keyword evidence="13" id="KW-1185">Reference proteome</keyword>
<dbReference type="GO" id="GO:0000981">
    <property type="term" value="F:DNA-binding transcription factor activity, RNA polymerase II-specific"/>
    <property type="evidence" value="ECO:0007669"/>
    <property type="project" value="InterPro"/>
</dbReference>
<feature type="DNA-binding region" description="Homeobox" evidence="9">
    <location>
        <begin position="132"/>
        <end position="176"/>
    </location>
</feature>
<feature type="DNA-binding region" description="Homeobox" evidence="9">
    <location>
        <begin position="321"/>
        <end position="380"/>
    </location>
</feature>
<dbReference type="GO" id="GO:0014028">
    <property type="term" value="P:notochord formation"/>
    <property type="evidence" value="ECO:0007669"/>
    <property type="project" value="UniProtKB-ARBA"/>
</dbReference>
<dbReference type="Pfam" id="PF00046">
    <property type="entry name" value="Homeodomain"/>
    <property type="match status" value="2"/>
</dbReference>
<feature type="domain" description="Homeobox" evidence="11">
    <location>
        <begin position="130"/>
        <end position="175"/>
    </location>
</feature>
<keyword evidence="7" id="KW-0804">Transcription</keyword>
<keyword evidence="6 9" id="KW-0371">Homeobox</keyword>
<evidence type="ECO:0000256" key="6">
    <source>
        <dbReference type="ARBA" id="ARBA00023155"/>
    </source>
</evidence>
<evidence type="ECO:0000313" key="12">
    <source>
        <dbReference type="EMBL" id="RXM36583.1"/>
    </source>
</evidence>
<sequence length="428" mass="48536">MPLGQYGYSMRHYAPIYPEYRSSKSVSSKPASGKSFTIDALLGKSDHASFESDRSSSLYHREKYPSLLASALPPPAAQHFYSPSLMQTHPGYPLYYCPPFSYQATCRGAVYAHDIPLSKHSLHSFKSKGGKSKRVRTIFTNEQLSRLEKEFARQQYMVGSERFVLASALHLTEAQHSFLRFIWKMQVSTMPLGQYGYSMRHYAPIYPEYRSSKSVSSKPASGKSFTIDALLGKSDHASFESDRSSSLYHREKYPSLLASALPPPAAQHFYSPSLMQTHPGYPLYYCPPFSYQATCRGAVYAHDIPLSKHSLHSFKSKGGKSKRVRTIFTNEQLSRLEKEFARQQYMVGSERFVLASALHLTEAQVKVWFQNRRIKWRKQSLEQQQAKLAKLGLVAPVSSPDSRVDEDQEEIVFSDESTDDLEASLNHC</sequence>
<keyword evidence="2" id="KW-0217">Developmental protein</keyword>
<dbReference type="CDD" id="cd00086">
    <property type="entry name" value="homeodomain"/>
    <property type="match status" value="2"/>
</dbReference>
<dbReference type="GO" id="GO:0005634">
    <property type="term" value="C:nucleus"/>
    <property type="evidence" value="ECO:0007669"/>
    <property type="project" value="UniProtKB-SubCell"/>
</dbReference>
<dbReference type="GO" id="GO:0030182">
    <property type="term" value="P:neuron differentiation"/>
    <property type="evidence" value="ECO:0007669"/>
    <property type="project" value="TreeGrafter"/>
</dbReference>
<keyword evidence="4" id="KW-0805">Transcription regulation</keyword>
<feature type="domain" description="Homeobox" evidence="11">
    <location>
        <begin position="319"/>
        <end position="379"/>
    </location>
</feature>
<evidence type="ECO:0000256" key="8">
    <source>
        <dbReference type="ARBA" id="ARBA00023242"/>
    </source>
</evidence>
<gene>
    <name evidence="12" type="ORF">EOD39_11675</name>
</gene>
<name>A0A444UN50_ACIRT</name>
<comment type="subcellular location">
    <subcellularLocation>
        <location evidence="1 9 10">Nucleus</location>
    </subcellularLocation>
</comment>
<dbReference type="PROSITE" id="PS00027">
    <property type="entry name" value="HOMEOBOX_1"/>
    <property type="match status" value="1"/>
</dbReference>
<dbReference type="PANTHER" id="PTHR24339">
    <property type="entry name" value="HOMEOBOX PROTEIN EMX-RELATED"/>
    <property type="match status" value="1"/>
</dbReference>
<accession>A0A444UN50</accession>
<dbReference type="InterPro" id="IPR017970">
    <property type="entry name" value="Homeobox_CS"/>
</dbReference>
<dbReference type="FunFam" id="1.10.10.60:FF:000450">
    <property type="entry name" value="Homeobox protein notochord"/>
    <property type="match status" value="1"/>
</dbReference>
<keyword evidence="5 9" id="KW-0238">DNA-binding</keyword>
<proteinExistence type="predicted"/>
<dbReference type="InterPro" id="IPR009057">
    <property type="entry name" value="Homeodomain-like_sf"/>
</dbReference>
<evidence type="ECO:0000256" key="7">
    <source>
        <dbReference type="ARBA" id="ARBA00023163"/>
    </source>
</evidence>
<dbReference type="PANTHER" id="PTHR24339:SF67">
    <property type="entry name" value="GNOT1 HOMEODOMAIN PROTEIN-RELATED"/>
    <property type="match status" value="1"/>
</dbReference>